<dbReference type="Proteomes" id="UP000095743">
    <property type="component" value="Chromosome"/>
</dbReference>
<dbReference type="STRING" id="1424294.Gferi_06985"/>
<dbReference type="PANTHER" id="PTHR43630:SF2">
    <property type="entry name" value="GLYCOSYLTRANSFERASE"/>
    <property type="match status" value="1"/>
</dbReference>
<dbReference type="Gene3D" id="1.25.40.10">
    <property type="entry name" value="Tetratricopeptide repeat domain"/>
    <property type="match status" value="1"/>
</dbReference>
<dbReference type="CDD" id="cd02511">
    <property type="entry name" value="Beta4Glucosyltransferase"/>
    <property type="match status" value="1"/>
</dbReference>
<dbReference type="Gene3D" id="3.90.550.10">
    <property type="entry name" value="Spore Coat Polysaccharide Biosynthesis Protein SpsA, Chain A"/>
    <property type="match status" value="1"/>
</dbReference>
<dbReference type="RefSeq" id="WP_069974905.1">
    <property type="nucleotide sequence ID" value="NZ_CP017269.1"/>
</dbReference>
<organism evidence="2 3">
    <name type="scientific">Geosporobacter ferrireducens</name>
    <dbReference type="NCBI Taxonomy" id="1424294"/>
    <lineage>
        <taxon>Bacteria</taxon>
        <taxon>Bacillati</taxon>
        <taxon>Bacillota</taxon>
        <taxon>Clostridia</taxon>
        <taxon>Peptostreptococcales</taxon>
        <taxon>Thermotaleaceae</taxon>
        <taxon>Geosporobacter</taxon>
    </lineage>
</organism>
<dbReference type="InterPro" id="IPR001173">
    <property type="entry name" value="Glyco_trans_2-like"/>
</dbReference>
<dbReference type="EMBL" id="CP017269">
    <property type="protein sequence ID" value="AOT69339.1"/>
    <property type="molecule type" value="Genomic_DNA"/>
</dbReference>
<protein>
    <submittedName>
        <fullName evidence="2">Glycosyl transferase</fullName>
    </submittedName>
</protein>
<dbReference type="SUPFAM" id="SSF81901">
    <property type="entry name" value="HCP-like"/>
    <property type="match status" value="1"/>
</dbReference>
<name>A0A1D8GEI8_9FIRM</name>
<sequence>MVTISLCMIVKNEEKVLDRCLESFNGIADEIIIADTGSEDCTKEIAQRYTDKIYDFQWIDDFAAARNFSFSKASMEYILWTDADDMLLEEDRQKFLQLKEVLNPTIDCVTMNINLAFDQYGKVTHTIRSNRLVKRSCSFRWVGPVHEYLEMGGNILNSDIGVTHKRVHHDVDRNIKIYEQRLKNNEEFGPRDLYYYANELLDHRRHQEAAEYYIKFLDAGKGWFEDNVAACWKLADIHIILNDWDNAMKYSLQSFKYDTPRAESCCRMGFLFLNINMYKQATFWYKLATLLEKPNENMGLTNSACWTWLPHLQLCVCYDRLGLYQLAYDHNELARLYIPDDQRVLYNKQYLENTLNIKNNGDQ</sequence>
<dbReference type="Pfam" id="PF00535">
    <property type="entry name" value="Glycos_transf_2"/>
    <property type="match status" value="1"/>
</dbReference>
<dbReference type="SUPFAM" id="SSF53448">
    <property type="entry name" value="Nucleotide-diphospho-sugar transferases"/>
    <property type="match status" value="1"/>
</dbReference>
<evidence type="ECO:0000313" key="2">
    <source>
        <dbReference type="EMBL" id="AOT69339.1"/>
    </source>
</evidence>
<evidence type="ECO:0000313" key="3">
    <source>
        <dbReference type="Proteomes" id="UP000095743"/>
    </source>
</evidence>
<dbReference type="KEGG" id="gfe:Gferi_06985"/>
<proteinExistence type="predicted"/>
<dbReference type="InterPro" id="IPR029044">
    <property type="entry name" value="Nucleotide-diphossugar_trans"/>
</dbReference>
<dbReference type="GO" id="GO:0016740">
    <property type="term" value="F:transferase activity"/>
    <property type="evidence" value="ECO:0007669"/>
    <property type="project" value="UniProtKB-KW"/>
</dbReference>
<accession>A0A1D8GEI8</accession>
<feature type="domain" description="Glycosyltransferase 2-like" evidence="1">
    <location>
        <begin position="5"/>
        <end position="125"/>
    </location>
</feature>
<gene>
    <name evidence="2" type="ORF">Gferi_06985</name>
</gene>
<keyword evidence="2" id="KW-0808">Transferase</keyword>
<reference evidence="2 3" key="1">
    <citation type="submission" date="2016-09" db="EMBL/GenBank/DDBJ databases">
        <title>Genomic analysis reveals versatility of anaerobic energy metabolism of Geosporobacter ferrireducens IRF9 of phylum Firmicutes.</title>
        <authorList>
            <person name="Kim S.-J."/>
        </authorList>
    </citation>
    <scope>NUCLEOTIDE SEQUENCE [LARGE SCALE GENOMIC DNA]</scope>
    <source>
        <strain evidence="2 3">IRF9</strain>
    </source>
</reference>
<evidence type="ECO:0000259" key="1">
    <source>
        <dbReference type="Pfam" id="PF00535"/>
    </source>
</evidence>
<dbReference type="InterPro" id="IPR011990">
    <property type="entry name" value="TPR-like_helical_dom_sf"/>
</dbReference>
<dbReference type="PANTHER" id="PTHR43630">
    <property type="entry name" value="POLY-BETA-1,6-N-ACETYL-D-GLUCOSAMINE SYNTHASE"/>
    <property type="match status" value="1"/>
</dbReference>
<dbReference type="AlphaFoldDB" id="A0A1D8GEI8"/>
<keyword evidence="3" id="KW-1185">Reference proteome</keyword>
<dbReference type="OrthoDB" id="9815923at2"/>